<evidence type="ECO:0000313" key="3">
    <source>
        <dbReference type="Proteomes" id="UP000001107"/>
    </source>
</evidence>
<protein>
    <submittedName>
        <fullName evidence="2">Uncharacterized protein</fullName>
    </submittedName>
</protein>
<evidence type="ECO:0000256" key="1">
    <source>
        <dbReference type="SAM" id="Phobius"/>
    </source>
</evidence>
<dbReference type="KEGG" id="mvn:Mevan_1660"/>
<gene>
    <name evidence="2" type="ordered locus">Mevan_1660</name>
</gene>
<proteinExistence type="predicted"/>
<feature type="transmembrane region" description="Helical" evidence="1">
    <location>
        <begin position="20"/>
        <end position="40"/>
    </location>
</feature>
<keyword evidence="1" id="KW-0472">Membrane</keyword>
<dbReference type="AlphaFoldDB" id="A6UST0"/>
<dbReference type="Proteomes" id="UP000001107">
    <property type="component" value="Chromosome"/>
</dbReference>
<sequence>MNFKMSLKRYFKSSSAEFLFKIFLILFIISSLLNVFYGVISKIFPITIVLTPKIQIVIGIIMLLNLIGIVFFEYRLN</sequence>
<keyword evidence="1" id="KW-0812">Transmembrane</keyword>
<name>A6UST0_METVS</name>
<dbReference type="EMBL" id="CP000742">
    <property type="protein sequence ID" value="ABR55552.1"/>
    <property type="molecule type" value="Genomic_DNA"/>
</dbReference>
<keyword evidence="3" id="KW-1185">Reference proteome</keyword>
<dbReference type="HOGENOM" id="CLU_180509_0_0_2"/>
<evidence type="ECO:0000313" key="2">
    <source>
        <dbReference type="EMBL" id="ABR55552.1"/>
    </source>
</evidence>
<reference evidence="2" key="1">
    <citation type="submission" date="2007-06" db="EMBL/GenBank/DDBJ databases">
        <title>Complete sequence of Methanococcus vannielii SB.</title>
        <authorList>
            <consortium name="US DOE Joint Genome Institute"/>
            <person name="Copeland A."/>
            <person name="Lucas S."/>
            <person name="Lapidus A."/>
            <person name="Barry K."/>
            <person name="Glavina del Rio T."/>
            <person name="Dalin E."/>
            <person name="Tice H."/>
            <person name="Pitluck S."/>
            <person name="Chain P."/>
            <person name="Malfatti S."/>
            <person name="Shin M."/>
            <person name="Vergez L."/>
            <person name="Schmutz J."/>
            <person name="Larimer F."/>
            <person name="Land M."/>
            <person name="Hauser L."/>
            <person name="Kyrpides N."/>
            <person name="Anderson I."/>
            <person name="Sieprawska-Lupa M."/>
            <person name="Whitman W.B."/>
            <person name="Richardson P."/>
        </authorList>
    </citation>
    <scope>NUCLEOTIDE SEQUENCE [LARGE SCALE GENOMIC DNA]</scope>
    <source>
        <strain evidence="2">SB</strain>
    </source>
</reference>
<feature type="transmembrane region" description="Helical" evidence="1">
    <location>
        <begin position="52"/>
        <end position="72"/>
    </location>
</feature>
<keyword evidence="1" id="KW-1133">Transmembrane helix</keyword>
<dbReference type="STRING" id="406327.Mevan_1660"/>
<accession>A6UST0</accession>
<organism evidence="2 3">
    <name type="scientific">Methanococcus vannielii (strain ATCC 35089 / DSM 1224 / JCM 13029 / OCM 148 / SB)</name>
    <dbReference type="NCBI Taxonomy" id="406327"/>
    <lineage>
        <taxon>Archaea</taxon>
        <taxon>Methanobacteriati</taxon>
        <taxon>Methanobacteriota</taxon>
        <taxon>Methanomada group</taxon>
        <taxon>Methanococci</taxon>
        <taxon>Methanococcales</taxon>
        <taxon>Methanococcaceae</taxon>
        <taxon>Methanococcus</taxon>
    </lineage>
</organism>